<dbReference type="EMBL" id="BAAAEW010000003">
    <property type="protein sequence ID" value="GAA0741767.1"/>
    <property type="molecule type" value="Genomic_DNA"/>
</dbReference>
<dbReference type="Proteomes" id="UP001500279">
    <property type="component" value="Unassembled WGS sequence"/>
</dbReference>
<reference evidence="2" key="1">
    <citation type="journal article" date="2019" name="Int. J. Syst. Evol. Microbiol.">
        <title>The Global Catalogue of Microorganisms (GCM) 10K type strain sequencing project: providing services to taxonomists for standard genome sequencing and annotation.</title>
        <authorList>
            <consortium name="The Broad Institute Genomics Platform"/>
            <consortium name="The Broad Institute Genome Sequencing Center for Infectious Disease"/>
            <person name="Wu L."/>
            <person name="Ma J."/>
        </authorList>
    </citation>
    <scope>NUCLEOTIDE SEQUENCE [LARGE SCALE GENOMIC DNA]</scope>
    <source>
        <strain evidence="2">JCM 15503</strain>
    </source>
</reference>
<comment type="caution">
    <text evidence="1">The sequence shown here is derived from an EMBL/GenBank/DDBJ whole genome shotgun (WGS) entry which is preliminary data.</text>
</comment>
<sequence length="66" mass="7092">MPLAQSPLFLPRLTGLGLALGITTASLWALGSEANRQHEELTQAQFQRSTVVAQSCSLQPSRGLRS</sequence>
<evidence type="ECO:0000313" key="2">
    <source>
        <dbReference type="Proteomes" id="UP001500279"/>
    </source>
</evidence>
<name>A0ABP3USL5_9BURK</name>
<dbReference type="RefSeq" id="WP_141284963.1">
    <property type="nucleotide sequence ID" value="NZ_BAAAEW010000003.1"/>
</dbReference>
<gene>
    <name evidence="1" type="ORF">GCM10009107_04680</name>
</gene>
<keyword evidence="2" id="KW-1185">Reference proteome</keyword>
<organism evidence="1 2">
    <name type="scientific">Ideonella azotifigens</name>
    <dbReference type="NCBI Taxonomy" id="513160"/>
    <lineage>
        <taxon>Bacteria</taxon>
        <taxon>Pseudomonadati</taxon>
        <taxon>Pseudomonadota</taxon>
        <taxon>Betaproteobacteria</taxon>
        <taxon>Burkholderiales</taxon>
        <taxon>Sphaerotilaceae</taxon>
        <taxon>Ideonella</taxon>
    </lineage>
</organism>
<evidence type="ECO:0000313" key="1">
    <source>
        <dbReference type="EMBL" id="GAA0741767.1"/>
    </source>
</evidence>
<accession>A0ABP3USL5</accession>
<proteinExistence type="predicted"/>
<protein>
    <submittedName>
        <fullName evidence="1">Uncharacterized protein</fullName>
    </submittedName>
</protein>